<evidence type="ECO:0000256" key="1">
    <source>
        <dbReference type="ARBA" id="ARBA00023015"/>
    </source>
</evidence>
<dbReference type="PROSITE" id="PS50932">
    <property type="entry name" value="HTH_LACI_2"/>
    <property type="match status" value="1"/>
</dbReference>
<organism evidence="5 6">
    <name type="scientific">Marinobacterium aestuarii</name>
    <dbReference type="NCBI Taxonomy" id="1821621"/>
    <lineage>
        <taxon>Bacteria</taxon>
        <taxon>Pseudomonadati</taxon>
        <taxon>Pseudomonadota</taxon>
        <taxon>Gammaproteobacteria</taxon>
        <taxon>Oceanospirillales</taxon>
        <taxon>Oceanospirillaceae</taxon>
        <taxon>Marinobacterium</taxon>
    </lineage>
</organism>
<dbReference type="PANTHER" id="PTHR30146">
    <property type="entry name" value="LACI-RELATED TRANSCRIPTIONAL REPRESSOR"/>
    <property type="match status" value="1"/>
</dbReference>
<dbReference type="InterPro" id="IPR010982">
    <property type="entry name" value="Lambda_DNA-bd_dom_sf"/>
</dbReference>
<dbReference type="EMBL" id="CP015839">
    <property type="protein sequence ID" value="ANG63804.1"/>
    <property type="molecule type" value="Genomic_DNA"/>
</dbReference>
<accession>A0A1A9F0D4</accession>
<dbReference type="SUPFAM" id="SSF47413">
    <property type="entry name" value="lambda repressor-like DNA-binding domains"/>
    <property type="match status" value="1"/>
</dbReference>
<dbReference type="Proteomes" id="UP000078070">
    <property type="component" value="Chromosome"/>
</dbReference>
<evidence type="ECO:0000313" key="5">
    <source>
        <dbReference type="EMBL" id="ANG63804.1"/>
    </source>
</evidence>
<evidence type="ECO:0000259" key="4">
    <source>
        <dbReference type="PROSITE" id="PS50932"/>
    </source>
</evidence>
<dbReference type="PROSITE" id="PS00356">
    <property type="entry name" value="HTH_LACI_1"/>
    <property type="match status" value="1"/>
</dbReference>
<dbReference type="AlphaFoldDB" id="A0A1A9F0D4"/>
<dbReference type="STRING" id="1821621.A8C75_15855"/>
<dbReference type="SUPFAM" id="SSF53822">
    <property type="entry name" value="Periplasmic binding protein-like I"/>
    <property type="match status" value="1"/>
</dbReference>
<keyword evidence="6" id="KW-1185">Reference proteome</keyword>
<reference evidence="6" key="1">
    <citation type="submission" date="2016-05" db="EMBL/GenBank/DDBJ databases">
        <authorList>
            <person name="Baek K."/>
            <person name="Yang S.-J."/>
        </authorList>
    </citation>
    <scope>NUCLEOTIDE SEQUENCE [LARGE SCALE GENOMIC DNA]</scope>
    <source>
        <strain evidence="6">ST58-10</strain>
    </source>
</reference>
<evidence type="ECO:0000256" key="3">
    <source>
        <dbReference type="ARBA" id="ARBA00023163"/>
    </source>
</evidence>
<gene>
    <name evidence="5" type="ORF">A8C75_15855</name>
</gene>
<dbReference type="GO" id="GO:0003700">
    <property type="term" value="F:DNA-binding transcription factor activity"/>
    <property type="evidence" value="ECO:0007669"/>
    <property type="project" value="TreeGrafter"/>
</dbReference>
<dbReference type="PANTHER" id="PTHR30146:SF152">
    <property type="entry name" value="TRANSCRIPTIONAL REGULATORY PROTEIN"/>
    <property type="match status" value="1"/>
</dbReference>
<dbReference type="InterPro" id="IPR000843">
    <property type="entry name" value="HTH_LacI"/>
</dbReference>
<dbReference type="Pfam" id="PF13407">
    <property type="entry name" value="Peripla_BP_4"/>
    <property type="match status" value="1"/>
</dbReference>
<keyword evidence="1" id="KW-0805">Transcription regulation</keyword>
<dbReference type="GO" id="GO:0000976">
    <property type="term" value="F:transcription cis-regulatory region binding"/>
    <property type="evidence" value="ECO:0007669"/>
    <property type="project" value="TreeGrafter"/>
</dbReference>
<keyword evidence="3" id="KW-0804">Transcription</keyword>
<proteinExistence type="predicted"/>
<dbReference type="RefSeq" id="WP_067384572.1">
    <property type="nucleotide sequence ID" value="NZ_CP015839.1"/>
</dbReference>
<dbReference type="PRINTS" id="PR00036">
    <property type="entry name" value="HTHLACI"/>
</dbReference>
<evidence type="ECO:0000256" key="2">
    <source>
        <dbReference type="ARBA" id="ARBA00023125"/>
    </source>
</evidence>
<feature type="domain" description="HTH lacI-type" evidence="4">
    <location>
        <begin position="4"/>
        <end position="48"/>
    </location>
</feature>
<dbReference type="SMART" id="SM00354">
    <property type="entry name" value="HTH_LACI"/>
    <property type="match status" value="1"/>
</dbReference>
<protein>
    <submittedName>
        <fullName evidence="5">LacI family transcriptional regulator</fullName>
    </submittedName>
</protein>
<dbReference type="CDD" id="cd06307">
    <property type="entry name" value="PBP1_sugar_binding"/>
    <property type="match status" value="1"/>
</dbReference>
<dbReference type="InterPro" id="IPR028082">
    <property type="entry name" value="Peripla_BP_I"/>
</dbReference>
<dbReference type="OrthoDB" id="5756154at2"/>
<dbReference type="CDD" id="cd01392">
    <property type="entry name" value="HTH_LacI"/>
    <property type="match status" value="1"/>
</dbReference>
<dbReference type="GO" id="GO:0055085">
    <property type="term" value="P:transmembrane transport"/>
    <property type="evidence" value="ECO:0007669"/>
    <property type="project" value="UniProtKB-ARBA"/>
</dbReference>
<keyword evidence="2" id="KW-0238">DNA-binding</keyword>
<sequence length="347" mass="37408">MSRPTLSDVARQAGVGVATVDRVINGRARVRPETSQRVLEAAEAIGFRATGLIRARIDQRAGQFKLGFILQRRSAPFYSLLADALTDATHACSAIQGQPVVEFLNELTPQAVSEALLSMGSRVDALALVAADHPKVRDAIEQLHARGIPVITLLTDLSATHRVSYIGIDNRRAGRTAAWTISRLSKAPGKVAILVGSHRYQCQELCEVSFRSYFRENAPKFQIVEDLISLEDPALAQEATFDLLQRHPDLIGIYVAGGGAEGVIAALRDNPATRGIITVCNELTEQTQSALVDGIIDLVISHPRERLAATAVQAMIDALEGRSSGGSGSEQSTQHLLPFDIHIAENV</sequence>
<reference evidence="5 6" key="2">
    <citation type="journal article" date="2018" name="Int. J. Syst. Evol. Microbiol.">
        <title>Marinobacterium aestuarii sp. nov., a benzene-degrading marine bacterium isolated from estuary sediment.</title>
        <authorList>
            <person name="Bae S.S."/>
            <person name="Jung J."/>
            <person name="Chung D."/>
            <person name="Baek K."/>
        </authorList>
    </citation>
    <scope>NUCLEOTIDE SEQUENCE [LARGE SCALE GENOMIC DNA]</scope>
    <source>
        <strain evidence="5 6">ST58-10</strain>
    </source>
</reference>
<dbReference type="InterPro" id="IPR025997">
    <property type="entry name" value="SBP_2_dom"/>
</dbReference>
<dbReference type="Pfam" id="PF00356">
    <property type="entry name" value="LacI"/>
    <property type="match status" value="1"/>
</dbReference>
<evidence type="ECO:0000313" key="6">
    <source>
        <dbReference type="Proteomes" id="UP000078070"/>
    </source>
</evidence>
<dbReference type="Gene3D" id="3.40.50.2300">
    <property type="match status" value="2"/>
</dbReference>
<dbReference type="Gene3D" id="1.10.260.40">
    <property type="entry name" value="lambda repressor-like DNA-binding domains"/>
    <property type="match status" value="1"/>
</dbReference>
<name>A0A1A9F0D4_9GAMM</name>
<dbReference type="KEGG" id="mars:A8C75_15855"/>